<evidence type="ECO:0000313" key="4">
    <source>
        <dbReference type="Proteomes" id="UP000216035"/>
    </source>
</evidence>
<keyword evidence="2" id="KW-0378">Hydrolase</keyword>
<keyword evidence="2" id="KW-0694">RNA-binding</keyword>
<dbReference type="EC" id="3.1.1.-" evidence="2"/>
<evidence type="ECO:0000313" key="3">
    <source>
        <dbReference type="EMBL" id="OYQ45101.1"/>
    </source>
</evidence>
<dbReference type="OrthoDB" id="9801395at2"/>
<dbReference type="EMBL" id="NOXX01000187">
    <property type="protein sequence ID" value="OYQ45101.1"/>
    <property type="molecule type" value="Genomic_DNA"/>
</dbReference>
<dbReference type="Pfam" id="PF02580">
    <property type="entry name" value="Tyr_Deacylase"/>
    <property type="match status" value="1"/>
</dbReference>
<proteinExistence type="inferred from homology"/>
<dbReference type="GO" id="GO:0043908">
    <property type="term" value="F:Ser(Gly)-tRNA(Ala) hydrolase activity"/>
    <property type="evidence" value="ECO:0007669"/>
    <property type="project" value="UniProtKB-UniRule"/>
</dbReference>
<dbReference type="GO" id="GO:0000049">
    <property type="term" value="F:tRNA binding"/>
    <property type="evidence" value="ECO:0007669"/>
    <property type="project" value="UniProtKB-UniRule"/>
</dbReference>
<organism evidence="3 4">
    <name type="scientific">Flavobacterium aurantiibacter</name>
    <dbReference type="NCBI Taxonomy" id="2023067"/>
    <lineage>
        <taxon>Bacteria</taxon>
        <taxon>Pseudomonadati</taxon>
        <taxon>Bacteroidota</taxon>
        <taxon>Flavobacteriia</taxon>
        <taxon>Flavobacteriales</taxon>
        <taxon>Flavobacteriaceae</taxon>
        <taxon>Flavobacterium</taxon>
    </lineage>
</organism>
<protein>
    <recommendedName>
        <fullName evidence="2">D-aminoacyl-tRNA deacylase</fullName>
        <shortName evidence="2">DTD</shortName>
        <ecNumber evidence="2">3.1.1.96</ecNumber>
    </recommendedName>
    <alternativeName>
        <fullName evidence="2">Gly-tRNA(Ala) deacylase</fullName>
        <ecNumber evidence="2">3.1.1.-</ecNumber>
    </alternativeName>
</protein>
<evidence type="ECO:0000256" key="1">
    <source>
        <dbReference type="ARBA" id="ARBA00009673"/>
    </source>
</evidence>
<comment type="domain">
    <text evidence="2">A Gly-cisPro motif from one monomer fits into the active site of the other monomer to allow specific chiral rejection of L-amino acids.</text>
</comment>
<comment type="catalytic activity">
    <reaction evidence="2">
        <text>a D-aminoacyl-tRNA + H2O = a tRNA + a D-alpha-amino acid + H(+)</text>
        <dbReference type="Rhea" id="RHEA:13953"/>
        <dbReference type="Rhea" id="RHEA-COMP:10123"/>
        <dbReference type="Rhea" id="RHEA-COMP:10124"/>
        <dbReference type="ChEBI" id="CHEBI:15377"/>
        <dbReference type="ChEBI" id="CHEBI:15378"/>
        <dbReference type="ChEBI" id="CHEBI:59871"/>
        <dbReference type="ChEBI" id="CHEBI:78442"/>
        <dbReference type="ChEBI" id="CHEBI:79333"/>
        <dbReference type="EC" id="3.1.1.96"/>
    </reaction>
</comment>
<dbReference type="PANTHER" id="PTHR10472:SF5">
    <property type="entry name" value="D-AMINOACYL-TRNA DEACYLASE 1"/>
    <property type="match status" value="1"/>
</dbReference>
<keyword evidence="2" id="KW-0963">Cytoplasm</keyword>
<feature type="short sequence motif" description="Gly-cisPro motif, important for rejection of L-amino acids" evidence="2">
    <location>
        <begin position="138"/>
        <end position="139"/>
    </location>
</feature>
<comment type="caution">
    <text evidence="3">The sequence shown here is derived from an EMBL/GenBank/DDBJ whole genome shotgun (WGS) entry which is preliminary data.</text>
</comment>
<dbReference type="Proteomes" id="UP000216035">
    <property type="component" value="Unassembled WGS sequence"/>
</dbReference>
<comment type="function">
    <text evidence="2">An aminoacyl-tRNA editing enzyme that deacylates mischarged D-aminoacyl-tRNAs. Also deacylates mischarged glycyl-tRNA(Ala), protecting cells against glycine mischarging by AlaRS. Acts via tRNA-based rather than protein-based catalysis; rejects L-amino acids rather than detecting D-amino acids in the active site. By recycling D-aminoacyl-tRNA to D-amino acids and free tRNA molecules, this enzyme counteracts the toxicity associated with the formation of D-aminoacyl-tRNA entities in vivo and helps enforce protein L-homochirality.</text>
</comment>
<name>A0A255ZUL5_9FLAO</name>
<keyword evidence="4" id="KW-1185">Reference proteome</keyword>
<sequence>MRAVLQRVSEASVTINGKLHSEIQDGLLVLLGITHNDTDEDIEYLVGKITNMRIFSDEAGLMNKSVADVQGSILVVSQFTLHAATKKGNRPSFIAAARPDQAIPLYEKFLFRLESTGTVAVKAGVFGADMKVRLLNDGPVTIVLDSKDKF</sequence>
<keyword evidence="2" id="KW-0820">tRNA-binding</keyword>
<dbReference type="AlphaFoldDB" id="A0A255ZUL5"/>
<accession>A0A255ZUL5</accession>
<dbReference type="GO" id="GO:0106026">
    <property type="term" value="F:Gly-tRNA(Ala) deacylase activity"/>
    <property type="evidence" value="ECO:0007669"/>
    <property type="project" value="UniProtKB-UniRule"/>
</dbReference>
<gene>
    <name evidence="2" type="primary">dtd</name>
    <name evidence="3" type="ORF">CHX27_06950</name>
</gene>
<dbReference type="RefSeq" id="WP_094486042.1">
    <property type="nucleotide sequence ID" value="NZ_NOXX01000187.1"/>
</dbReference>
<dbReference type="HAMAP" id="MF_00518">
    <property type="entry name" value="Deacylase_Dtd"/>
    <property type="match status" value="1"/>
</dbReference>
<dbReference type="Gene3D" id="3.50.80.10">
    <property type="entry name" value="D-tyrosyl-tRNA(Tyr) deacylase"/>
    <property type="match status" value="1"/>
</dbReference>
<reference evidence="3 4" key="1">
    <citation type="submission" date="2017-07" db="EMBL/GenBank/DDBJ databases">
        <title>Flavobacterium cyanobacteriorum sp. nov., isolated from cyanobacterial aggregates in a eutrophic lake.</title>
        <authorList>
            <person name="Cai H."/>
        </authorList>
    </citation>
    <scope>NUCLEOTIDE SEQUENCE [LARGE SCALE GENOMIC DNA]</scope>
    <source>
        <strain evidence="3 4">TH167</strain>
    </source>
</reference>
<dbReference type="FunFam" id="3.50.80.10:FF:000001">
    <property type="entry name" value="D-aminoacyl-tRNA deacylase"/>
    <property type="match status" value="1"/>
</dbReference>
<dbReference type="EC" id="3.1.1.96" evidence="2"/>
<dbReference type="GO" id="GO:0019478">
    <property type="term" value="P:D-amino acid catabolic process"/>
    <property type="evidence" value="ECO:0007669"/>
    <property type="project" value="UniProtKB-UniRule"/>
</dbReference>
<evidence type="ECO:0000256" key="2">
    <source>
        <dbReference type="HAMAP-Rule" id="MF_00518"/>
    </source>
</evidence>
<dbReference type="PANTHER" id="PTHR10472">
    <property type="entry name" value="D-TYROSYL-TRNA TYR DEACYLASE"/>
    <property type="match status" value="1"/>
</dbReference>
<dbReference type="InterPro" id="IPR023509">
    <property type="entry name" value="DTD-like_sf"/>
</dbReference>
<dbReference type="NCBIfam" id="TIGR00256">
    <property type="entry name" value="D-aminoacyl-tRNA deacylase"/>
    <property type="match status" value="1"/>
</dbReference>
<comment type="subunit">
    <text evidence="2">Homodimer.</text>
</comment>
<comment type="subcellular location">
    <subcellularLocation>
        <location evidence="2">Cytoplasm</location>
    </subcellularLocation>
</comment>
<dbReference type="SUPFAM" id="SSF69500">
    <property type="entry name" value="DTD-like"/>
    <property type="match status" value="1"/>
</dbReference>
<dbReference type="GO" id="GO:0051500">
    <property type="term" value="F:D-tyrosyl-tRNA(Tyr) deacylase activity"/>
    <property type="evidence" value="ECO:0007669"/>
    <property type="project" value="TreeGrafter"/>
</dbReference>
<dbReference type="InterPro" id="IPR003732">
    <property type="entry name" value="Daa-tRNA_deacyls_DTD"/>
</dbReference>
<dbReference type="GO" id="GO:0005737">
    <property type="term" value="C:cytoplasm"/>
    <property type="evidence" value="ECO:0007669"/>
    <property type="project" value="UniProtKB-SubCell"/>
</dbReference>
<comment type="catalytic activity">
    <reaction evidence="2">
        <text>glycyl-tRNA(Ala) + H2O = tRNA(Ala) + glycine + H(+)</text>
        <dbReference type="Rhea" id="RHEA:53744"/>
        <dbReference type="Rhea" id="RHEA-COMP:9657"/>
        <dbReference type="Rhea" id="RHEA-COMP:13640"/>
        <dbReference type="ChEBI" id="CHEBI:15377"/>
        <dbReference type="ChEBI" id="CHEBI:15378"/>
        <dbReference type="ChEBI" id="CHEBI:57305"/>
        <dbReference type="ChEBI" id="CHEBI:78442"/>
        <dbReference type="ChEBI" id="CHEBI:78522"/>
    </reaction>
</comment>
<dbReference type="CDD" id="cd00563">
    <property type="entry name" value="Dtyr_deacylase"/>
    <property type="match status" value="1"/>
</dbReference>
<comment type="similarity">
    <text evidence="1 2">Belongs to the DTD family.</text>
</comment>